<gene>
    <name evidence="15" type="ORF">BK138_05325</name>
</gene>
<keyword evidence="6 13" id="KW-0812">Transmembrane</keyword>
<dbReference type="PANTHER" id="PTHR45453">
    <property type="entry name" value="PHOSPHATE REGULON SENSOR PROTEIN PHOR"/>
    <property type="match status" value="1"/>
</dbReference>
<evidence type="ECO:0000256" key="13">
    <source>
        <dbReference type="SAM" id="Phobius"/>
    </source>
</evidence>
<organism evidence="15 16">
    <name type="scientific">Paenibacillus rhizosphaerae</name>
    <dbReference type="NCBI Taxonomy" id="297318"/>
    <lineage>
        <taxon>Bacteria</taxon>
        <taxon>Bacillati</taxon>
        <taxon>Bacillota</taxon>
        <taxon>Bacilli</taxon>
        <taxon>Bacillales</taxon>
        <taxon>Paenibacillaceae</taxon>
        <taxon>Paenibacillus</taxon>
    </lineage>
</organism>
<name>A0A1R1F1M8_9BACL</name>
<keyword evidence="4" id="KW-1003">Cell membrane</keyword>
<evidence type="ECO:0000256" key="6">
    <source>
        <dbReference type="ARBA" id="ARBA00022692"/>
    </source>
</evidence>
<reference evidence="15 16" key="1">
    <citation type="submission" date="2016-11" db="EMBL/GenBank/DDBJ databases">
        <title>Paenibacillus species isolates.</title>
        <authorList>
            <person name="Beno S.M."/>
        </authorList>
    </citation>
    <scope>NUCLEOTIDE SEQUENCE [LARGE SCALE GENOMIC DNA]</scope>
    <source>
        <strain evidence="15 16">FSL R5-0378</strain>
    </source>
</reference>
<dbReference type="InterPro" id="IPR003594">
    <property type="entry name" value="HATPase_dom"/>
</dbReference>
<dbReference type="EMBL" id="MRTP01000001">
    <property type="protein sequence ID" value="OMF57995.1"/>
    <property type="molecule type" value="Genomic_DNA"/>
</dbReference>
<dbReference type="STRING" id="297318.BK138_05325"/>
<dbReference type="GO" id="GO:0005886">
    <property type="term" value="C:plasma membrane"/>
    <property type="evidence" value="ECO:0007669"/>
    <property type="project" value="UniProtKB-SubCell"/>
</dbReference>
<protein>
    <recommendedName>
        <fullName evidence="3">histidine kinase</fullName>
        <ecNumber evidence="3">2.7.13.3</ecNumber>
    </recommendedName>
</protein>
<feature type="transmembrane region" description="Helical" evidence="13">
    <location>
        <begin position="12"/>
        <end position="30"/>
    </location>
</feature>
<dbReference type="AlphaFoldDB" id="A0A1R1F1M8"/>
<comment type="catalytic activity">
    <reaction evidence="1">
        <text>ATP + protein L-histidine = ADP + protein N-phospho-L-histidine.</text>
        <dbReference type="EC" id="2.7.13.3"/>
    </reaction>
</comment>
<evidence type="ECO:0000256" key="1">
    <source>
        <dbReference type="ARBA" id="ARBA00000085"/>
    </source>
</evidence>
<dbReference type="PROSITE" id="PS50109">
    <property type="entry name" value="HIS_KIN"/>
    <property type="match status" value="1"/>
</dbReference>
<evidence type="ECO:0000256" key="7">
    <source>
        <dbReference type="ARBA" id="ARBA00022741"/>
    </source>
</evidence>
<dbReference type="GO" id="GO:0004721">
    <property type="term" value="F:phosphoprotein phosphatase activity"/>
    <property type="evidence" value="ECO:0007669"/>
    <property type="project" value="TreeGrafter"/>
</dbReference>
<keyword evidence="9" id="KW-0067">ATP-binding</keyword>
<keyword evidence="16" id="KW-1185">Reference proteome</keyword>
<dbReference type="PANTHER" id="PTHR45453:SF2">
    <property type="entry name" value="HISTIDINE KINASE"/>
    <property type="match status" value="1"/>
</dbReference>
<evidence type="ECO:0000256" key="3">
    <source>
        <dbReference type="ARBA" id="ARBA00012438"/>
    </source>
</evidence>
<feature type="transmembrane region" description="Helical" evidence="13">
    <location>
        <begin position="42"/>
        <end position="62"/>
    </location>
</feature>
<evidence type="ECO:0000256" key="8">
    <source>
        <dbReference type="ARBA" id="ARBA00022777"/>
    </source>
</evidence>
<dbReference type="Gene3D" id="3.30.565.10">
    <property type="entry name" value="Histidine kinase-like ATPase, C-terminal domain"/>
    <property type="match status" value="1"/>
</dbReference>
<accession>A0A1R1F1M8</accession>
<evidence type="ECO:0000256" key="10">
    <source>
        <dbReference type="ARBA" id="ARBA00022989"/>
    </source>
</evidence>
<comment type="caution">
    <text evidence="15">The sequence shown here is derived from an EMBL/GenBank/DDBJ whole genome shotgun (WGS) entry which is preliminary data.</text>
</comment>
<keyword evidence="10 13" id="KW-1133">Transmembrane helix</keyword>
<dbReference type="InterPro" id="IPR050351">
    <property type="entry name" value="BphY/WalK/GraS-like"/>
</dbReference>
<evidence type="ECO:0000256" key="9">
    <source>
        <dbReference type="ARBA" id="ARBA00022840"/>
    </source>
</evidence>
<evidence type="ECO:0000313" key="15">
    <source>
        <dbReference type="EMBL" id="OMF57995.1"/>
    </source>
</evidence>
<evidence type="ECO:0000313" key="16">
    <source>
        <dbReference type="Proteomes" id="UP000187172"/>
    </source>
</evidence>
<evidence type="ECO:0000256" key="4">
    <source>
        <dbReference type="ARBA" id="ARBA00022475"/>
    </source>
</evidence>
<keyword evidence="7" id="KW-0547">Nucleotide-binding</keyword>
<dbReference type="PRINTS" id="PR00344">
    <property type="entry name" value="BCTRLSENSOR"/>
</dbReference>
<dbReference type="Proteomes" id="UP000187172">
    <property type="component" value="Unassembled WGS sequence"/>
</dbReference>
<evidence type="ECO:0000256" key="11">
    <source>
        <dbReference type="ARBA" id="ARBA00023012"/>
    </source>
</evidence>
<evidence type="ECO:0000256" key="5">
    <source>
        <dbReference type="ARBA" id="ARBA00022679"/>
    </source>
</evidence>
<dbReference type="Pfam" id="PF02518">
    <property type="entry name" value="HATPase_c"/>
    <property type="match status" value="1"/>
</dbReference>
<sequence>MKFVDYVKVKSWFIAFYILLMTVVTLFMYMDSDGSSGIENMVYLNMICFAGAALYMVIGYYYRRPYYQMLRQMKISKMEEVTALLPESQHPLQAIVNEWAGRLQRLHSAQLQQQLLEKKDHQDFIMSWIHEVKLPITASRLLLENGMTHNPEAVMDKLEDEIDKIDHYVEQALYYSRIDSFNRDYLITETALEPLIKASVKKYAKLFINKRIQFLMAGKPLFVHTDGKWLGYMIDQIVSNALKYTGENGRILLRYEEDAAEKRLVIEDTGIGIKAEDLPRVFDRGFTGGTGRTEAKSTGMGLYLARQMALKLSHRLTVDSAEGESTAFTLHFHKFKQE</sequence>
<evidence type="ECO:0000259" key="14">
    <source>
        <dbReference type="PROSITE" id="PS50109"/>
    </source>
</evidence>
<dbReference type="GO" id="GO:0005524">
    <property type="term" value="F:ATP binding"/>
    <property type="evidence" value="ECO:0007669"/>
    <property type="project" value="UniProtKB-KW"/>
</dbReference>
<keyword evidence="5" id="KW-0808">Transferase</keyword>
<dbReference type="InterPro" id="IPR004358">
    <property type="entry name" value="Sig_transdc_His_kin-like_C"/>
</dbReference>
<feature type="domain" description="Histidine kinase" evidence="14">
    <location>
        <begin position="127"/>
        <end position="336"/>
    </location>
</feature>
<dbReference type="EC" id="2.7.13.3" evidence="3"/>
<keyword evidence="8 15" id="KW-0418">Kinase</keyword>
<evidence type="ECO:0000256" key="12">
    <source>
        <dbReference type="ARBA" id="ARBA00023136"/>
    </source>
</evidence>
<dbReference type="GO" id="GO:0016036">
    <property type="term" value="P:cellular response to phosphate starvation"/>
    <property type="evidence" value="ECO:0007669"/>
    <property type="project" value="TreeGrafter"/>
</dbReference>
<dbReference type="InterPro" id="IPR036890">
    <property type="entry name" value="HATPase_C_sf"/>
</dbReference>
<dbReference type="RefSeq" id="WP_076166948.1">
    <property type="nucleotide sequence ID" value="NZ_MRTP01000001.1"/>
</dbReference>
<dbReference type="InterPro" id="IPR005467">
    <property type="entry name" value="His_kinase_dom"/>
</dbReference>
<dbReference type="GO" id="GO:0000155">
    <property type="term" value="F:phosphorelay sensor kinase activity"/>
    <property type="evidence" value="ECO:0007669"/>
    <property type="project" value="TreeGrafter"/>
</dbReference>
<comment type="subcellular location">
    <subcellularLocation>
        <location evidence="2">Cell membrane</location>
        <topology evidence="2">Multi-pass membrane protein</topology>
    </subcellularLocation>
</comment>
<keyword evidence="12 13" id="KW-0472">Membrane</keyword>
<evidence type="ECO:0000256" key="2">
    <source>
        <dbReference type="ARBA" id="ARBA00004651"/>
    </source>
</evidence>
<dbReference type="SMART" id="SM00387">
    <property type="entry name" value="HATPase_c"/>
    <property type="match status" value="1"/>
</dbReference>
<proteinExistence type="predicted"/>
<keyword evidence="11" id="KW-0902">Two-component regulatory system</keyword>
<dbReference type="SUPFAM" id="SSF55874">
    <property type="entry name" value="ATPase domain of HSP90 chaperone/DNA topoisomerase II/histidine kinase"/>
    <property type="match status" value="1"/>
</dbReference>